<comment type="similarity">
    <text evidence="4">Belongs to the isocitrate and isopropylmalate dehydrogenases family. LeuB type 1 subfamily.</text>
</comment>
<evidence type="ECO:0000313" key="21">
    <source>
        <dbReference type="Proteomes" id="UP000029672"/>
    </source>
</evidence>
<evidence type="ECO:0000256" key="1">
    <source>
        <dbReference type="ARBA" id="ARBA00000624"/>
    </source>
</evidence>
<evidence type="ECO:0000256" key="18">
    <source>
        <dbReference type="RuleBase" id="RU004445"/>
    </source>
</evidence>
<dbReference type="SMART" id="SM01329">
    <property type="entry name" value="Iso_dh"/>
    <property type="match status" value="1"/>
</dbReference>
<dbReference type="FunFam" id="3.40.718.10:FF:000006">
    <property type="entry name" value="3-isopropylmalate dehydrogenase"/>
    <property type="match status" value="1"/>
</dbReference>
<dbReference type="AlphaFoldDB" id="A0A097EPZ2"/>
<dbReference type="GO" id="GO:0009098">
    <property type="term" value="P:L-leucine biosynthetic process"/>
    <property type="evidence" value="ECO:0007669"/>
    <property type="project" value="UniProtKB-UniRule"/>
</dbReference>
<evidence type="ECO:0000256" key="3">
    <source>
        <dbReference type="ARBA" id="ARBA00004762"/>
    </source>
</evidence>
<sequence length="359" mass="39515">MEKNIAILAGDGIGPEVMESAIKVLDAIAKKYNHKFNYTEALVGGAAYDKYKNHCPKETLEICKNSDAILFGSVGGPVEAQNEEKWQGCEANSILALRKHFGFNINIRPSKIFSSLKDACPLKDSRIANGADIEIFRELSRDIYFGEHRTFTDENGVRCATDIAEYDEHTIRNIVVQAFERASQRSNRLTSVDKANVLDTSRLWRNIVNEVAKDYPSVKVNHMYVDNCAMQMVLNPSQFDVMVTGNLFGDIISDLASVLPGSIGLVPSISLNKDGFGLYEPSGGSAYDIKGQDKANPIAQILSTSLMLSYSFGLVTEAEAIANAIDLALEDGFRTSDIYTQGTKLASTIEFTDEIINRL</sequence>
<keyword evidence="10 18" id="KW-0479">Metal-binding</keyword>
<dbReference type="GO" id="GO:0003862">
    <property type="term" value="F:3-isopropylmalate dehydrogenase activity"/>
    <property type="evidence" value="ECO:0007669"/>
    <property type="project" value="UniProtKB-UniRule"/>
</dbReference>
<dbReference type="InterPro" id="IPR019818">
    <property type="entry name" value="IsoCit/isopropylmalate_DH_CS"/>
</dbReference>
<comment type="cofactor">
    <cofactor evidence="2">
        <name>Mn(2+)</name>
        <dbReference type="ChEBI" id="CHEBI:29035"/>
    </cofactor>
</comment>
<comment type="pathway">
    <text evidence="3 18">Amino-acid biosynthesis; L-leucine biosynthesis; L-leucine from 3-methyl-2-oxobutanoate: step 3/4.</text>
</comment>
<keyword evidence="12 17" id="KW-0560">Oxidoreductase</keyword>
<dbReference type="EC" id="1.1.1.85" evidence="6 16"/>
<evidence type="ECO:0000256" key="5">
    <source>
        <dbReference type="ARBA" id="ARBA00011738"/>
    </source>
</evidence>
<dbReference type="SUPFAM" id="SSF53659">
    <property type="entry name" value="Isocitrate/Isopropylmalate dehydrogenase-like"/>
    <property type="match status" value="1"/>
</dbReference>
<comment type="subunit">
    <text evidence="5 18">Homodimer.</text>
</comment>
<evidence type="ECO:0000256" key="2">
    <source>
        <dbReference type="ARBA" id="ARBA00001936"/>
    </source>
</evidence>
<dbReference type="eggNOG" id="COG0473">
    <property type="taxonomic scope" value="Bacteria"/>
</dbReference>
<gene>
    <name evidence="20" type="ORF">LO80_06450</name>
</gene>
<evidence type="ECO:0000256" key="13">
    <source>
        <dbReference type="ARBA" id="ARBA00023027"/>
    </source>
</evidence>
<evidence type="ECO:0000256" key="7">
    <source>
        <dbReference type="ARBA" id="ARBA00019276"/>
    </source>
</evidence>
<evidence type="ECO:0000256" key="9">
    <source>
        <dbReference type="ARBA" id="ARBA00022605"/>
    </source>
</evidence>
<keyword evidence="21" id="KW-1185">Reference proteome</keyword>
<evidence type="ECO:0000256" key="17">
    <source>
        <dbReference type="RuleBase" id="RU004443"/>
    </source>
</evidence>
<dbReference type="PANTHER" id="PTHR42979:SF1">
    <property type="entry name" value="3-ISOPROPYLMALATE DEHYDROGENASE"/>
    <property type="match status" value="1"/>
</dbReference>
<evidence type="ECO:0000256" key="4">
    <source>
        <dbReference type="ARBA" id="ARBA00008319"/>
    </source>
</evidence>
<dbReference type="RefSeq" id="WP_040009706.1">
    <property type="nucleotide sequence ID" value="NZ_CP009574.1"/>
</dbReference>
<reference evidence="20 21" key="1">
    <citation type="submission" date="2014-10" db="EMBL/GenBank/DDBJ databases">
        <title>Whole genome sequence of Francisella endociliophora strain FSC1006, isolated from a laboratory culture of the marine ciliate Euplotes raikovi.</title>
        <authorList>
            <person name="Granberg M."/>
            <person name="Backman S."/>
            <person name="Lundmark E."/>
            <person name="Nilsson E."/>
            <person name="Karlsson E."/>
            <person name="Thelaus J."/>
            <person name="Ohrman C."/>
            <person name="Larkeryd A."/>
            <person name="Stenberg P."/>
        </authorList>
    </citation>
    <scope>NUCLEOTIDE SEQUENCE [LARGE SCALE GENOMIC DNA]</scope>
    <source>
        <strain evidence="20 21">FSC1006</strain>
    </source>
</reference>
<dbReference type="GO" id="GO:0000287">
    <property type="term" value="F:magnesium ion binding"/>
    <property type="evidence" value="ECO:0007669"/>
    <property type="project" value="InterPro"/>
</dbReference>
<evidence type="ECO:0000256" key="16">
    <source>
        <dbReference type="NCBIfam" id="TIGR00169"/>
    </source>
</evidence>
<dbReference type="PROSITE" id="PS00470">
    <property type="entry name" value="IDH_IMDH"/>
    <property type="match status" value="1"/>
</dbReference>
<dbReference type="Proteomes" id="UP000029672">
    <property type="component" value="Chromosome"/>
</dbReference>
<keyword evidence="8 18" id="KW-0432">Leucine biosynthesis</keyword>
<evidence type="ECO:0000259" key="19">
    <source>
        <dbReference type="SMART" id="SM01329"/>
    </source>
</evidence>
<comment type="cofactor">
    <cofactor evidence="18">
        <name>Mg(2+)</name>
        <dbReference type="ChEBI" id="CHEBI:18420"/>
    </cofactor>
    <cofactor evidence="18">
        <name>Mn(2+)</name>
        <dbReference type="ChEBI" id="CHEBI:29035"/>
    </cofactor>
    <text evidence="18">Binds 1 Mg(2+) or Mn(2+) ion per subunit.</text>
</comment>
<keyword evidence="11" id="KW-0460">Magnesium</keyword>
<keyword evidence="15 18" id="KW-0100">Branched-chain amino acid biosynthesis</keyword>
<evidence type="ECO:0000256" key="6">
    <source>
        <dbReference type="ARBA" id="ARBA00013101"/>
    </source>
</evidence>
<feature type="domain" description="Isopropylmalate dehydrogenase-like" evidence="19">
    <location>
        <begin position="4"/>
        <end position="355"/>
    </location>
</feature>
<comment type="catalytic activity">
    <reaction evidence="1 18">
        <text>(2R,3S)-3-isopropylmalate + NAD(+) = 4-methyl-2-oxopentanoate + CO2 + NADH</text>
        <dbReference type="Rhea" id="RHEA:32271"/>
        <dbReference type="ChEBI" id="CHEBI:16526"/>
        <dbReference type="ChEBI" id="CHEBI:17865"/>
        <dbReference type="ChEBI" id="CHEBI:35121"/>
        <dbReference type="ChEBI" id="CHEBI:57540"/>
        <dbReference type="ChEBI" id="CHEBI:57945"/>
        <dbReference type="EC" id="1.1.1.85"/>
    </reaction>
</comment>
<evidence type="ECO:0000256" key="14">
    <source>
        <dbReference type="ARBA" id="ARBA00023211"/>
    </source>
</evidence>
<proteinExistence type="inferred from homology"/>
<dbReference type="UniPathway" id="UPA00048">
    <property type="reaction ID" value="UER00072"/>
</dbReference>
<dbReference type="PANTHER" id="PTHR42979">
    <property type="entry name" value="3-ISOPROPYLMALATE DEHYDROGENASE"/>
    <property type="match status" value="1"/>
</dbReference>
<dbReference type="OrthoDB" id="9767905at2"/>
<dbReference type="Gene3D" id="3.40.718.10">
    <property type="entry name" value="Isopropylmalate Dehydrogenase"/>
    <property type="match status" value="1"/>
</dbReference>
<dbReference type="InterPro" id="IPR024084">
    <property type="entry name" value="IsoPropMal-DH-like_dom"/>
</dbReference>
<dbReference type="NCBIfam" id="TIGR00169">
    <property type="entry name" value="leuB"/>
    <property type="match status" value="1"/>
</dbReference>
<dbReference type="Pfam" id="PF00180">
    <property type="entry name" value="Iso_dh"/>
    <property type="match status" value="1"/>
</dbReference>
<name>A0A097EPZ2_9GAMM</name>
<dbReference type="InterPro" id="IPR004429">
    <property type="entry name" value="Isopropylmalate_DH"/>
</dbReference>
<evidence type="ECO:0000256" key="15">
    <source>
        <dbReference type="ARBA" id="ARBA00023304"/>
    </source>
</evidence>
<keyword evidence="14" id="KW-0464">Manganese</keyword>
<accession>A0A097EPZ2</accession>
<evidence type="ECO:0000256" key="10">
    <source>
        <dbReference type="ARBA" id="ARBA00022723"/>
    </source>
</evidence>
<keyword evidence="13 18" id="KW-0520">NAD</keyword>
<keyword evidence="9" id="KW-0028">Amino-acid biosynthesis</keyword>
<dbReference type="GO" id="GO:0005829">
    <property type="term" value="C:cytosol"/>
    <property type="evidence" value="ECO:0007669"/>
    <property type="project" value="TreeGrafter"/>
</dbReference>
<organism evidence="20 21">
    <name type="scientific">Candidatus Francisella endociliophora</name>
    <dbReference type="NCBI Taxonomy" id="653937"/>
    <lineage>
        <taxon>Bacteria</taxon>
        <taxon>Pseudomonadati</taxon>
        <taxon>Pseudomonadota</taxon>
        <taxon>Gammaproteobacteria</taxon>
        <taxon>Thiotrichales</taxon>
        <taxon>Francisellaceae</taxon>
        <taxon>Francisella</taxon>
    </lineage>
</organism>
<dbReference type="STRING" id="1547445.LO80_06450"/>
<protein>
    <recommendedName>
        <fullName evidence="7 16">3-isopropylmalate dehydrogenase</fullName>
        <ecNumber evidence="6 16">1.1.1.85</ecNumber>
    </recommendedName>
</protein>
<dbReference type="HOGENOM" id="CLU_031953_0_3_6"/>
<dbReference type="KEGG" id="frf:LO80_06450"/>
<evidence type="ECO:0000256" key="12">
    <source>
        <dbReference type="ARBA" id="ARBA00023002"/>
    </source>
</evidence>
<evidence type="ECO:0000313" key="20">
    <source>
        <dbReference type="EMBL" id="AIT09637.1"/>
    </source>
</evidence>
<evidence type="ECO:0000256" key="8">
    <source>
        <dbReference type="ARBA" id="ARBA00022430"/>
    </source>
</evidence>
<dbReference type="GO" id="GO:0051287">
    <property type="term" value="F:NAD binding"/>
    <property type="evidence" value="ECO:0007669"/>
    <property type="project" value="InterPro"/>
</dbReference>
<evidence type="ECO:0000256" key="11">
    <source>
        <dbReference type="ARBA" id="ARBA00022842"/>
    </source>
</evidence>
<comment type="function">
    <text evidence="18">Catalyzes the oxidation of 3-carboxy-2-hydroxy-4-methylpentanoate (3-isopropylmalate) to 3-carboxy-4-methyl-2-oxopentanoate. The product decarboxylates to 4-methyl-2 oxopentanoate.</text>
</comment>
<dbReference type="EMBL" id="CP009574">
    <property type="protein sequence ID" value="AIT09637.1"/>
    <property type="molecule type" value="Genomic_DNA"/>
</dbReference>